<gene>
    <name evidence="1" type="ORF">g.171005</name>
</gene>
<reference evidence="1" key="1">
    <citation type="submission" date="2018-04" db="EMBL/GenBank/DDBJ databases">
        <title>Transcriptome of Schizaphis graminum biotype I.</title>
        <authorList>
            <person name="Scully E.D."/>
            <person name="Geib S.M."/>
            <person name="Palmer N.A."/>
            <person name="Koch K."/>
            <person name="Bradshaw J."/>
            <person name="Heng-Moss T."/>
            <person name="Sarath G."/>
        </authorList>
    </citation>
    <scope>NUCLEOTIDE SEQUENCE</scope>
</reference>
<protein>
    <submittedName>
        <fullName evidence="1">Uncharacterized protein</fullName>
    </submittedName>
</protein>
<name>A0A2S2P410_SCHGA</name>
<evidence type="ECO:0000313" key="1">
    <source>
        <dbReference type="EMBL" id="MBY24207.1"/>
    </source>
</evidence>
<dbReference type="AlphaFoldDB" id="A0A2S2P410"/>
<accession>A0A2S2P410</accession>
<dbReference type="EMBL" id="GGMR01011588">
    <property type="protein sequence ID" value="MBY24207.1"/>
    <property type="molecule type" value="Transcribed_RNA"/>
</dbReference>
<sequence>MYTPKRFTVITNHQVAYKLLTFTIYQIAFRQQLSAAATVVAWWSPRNLFRAWTREKHAAECAKTPNLEDSRRPVGKRNTGGAIYIYTYIHTYTHIYTREFV</sequence>
<proteinExistence type="predicted"/>
<organism evidence="1">
    <name type="scientific">Schizaphis graminum</name>
    <name type="common">Green bug aphid</name>
    <dbReference type="NCBI Taxonomy" id="13262"/>
    <lineage>
        <taxon>Eukaryota</taxon>
        <taxon>Metazoa</taxon>
        <taxon>Ecdysozoa</taxon>
        <taxon>Arthropoda</taxon>
        <taxon>Hexapoda</taxon>
        <taxon>Insecta</taxon>
        <taxon>Pterygota</taxon>
        <taxon>Neoptera</taxon>
        <taxon>Paraneoptera</taxon>
        <taxon>Hemiptera</taxon>
        <taxon>Sternorrhyncha</taxon>
        <taxon>Aphidomorpha</taxon>
        <taxon>Aphidoidea</taxon>
        <taxon>Aphididae</taxon>
        <taxon>Aphidini</taxon>
        <taxon>Schizaphis</taxon>
    </lineage>
</organism>